<evidence type="ECO:0000256" key="2">
    <source>
        <dbReference type="ARBA" id="ARBA00009477"/>
    </source>
</evidence>
<dbReference type="OrthoDB" id="9791520at2"/>
<dbReference type="InterPro" id="IPR058792">
    <property type="entry name" value="Beta-barrel_RND_2"/>
</dbReference>
<evidence type="ECO:0000256" key="3">
    <source>
        <dbReference type="ARBA" id="ARBA00023054"/>
    </source>
</evidence>
<keyword evidence="3" id="KW-0175">Coiled coil</keyword>
<dbReference type="PANTHER" id="PTHR32347:SF14">
    <property type="entry name" value="EFFLUX SYSTEM COMPONENT YKNX-RELATED"/>
    <property type="match status" value="1"/>
</dbReference>
<proteinExistence type="inferred from homology"/>
<evidence type="ECO:0000313" key="6">
    <source>
        <dbReference type="EMBL" id="AVP97698.1"/>
    </source>
</evidence>
<dbReference type="PANTHER" id="PTHR32347">
    <property type="entry name" value="EFFLUX SYSTEM COMPONENT YKNX-RELATED"/>
    <property type="match status" value="1"/>
</dbReference>
<dbReference type="GO" id="GO:0016020">
    <property type="term" value="C:membrane"/>
    <property type="evidence" value="ECO:0007669"/>
    <property type="project" value="InterPro"/>
</dbReference>
<evidence type="ECO:0000313" key="7">
    <source>
        <dbReference type="Proteomes" id="UP000241074"/>
    </source>
</evidence>
<dbReference type="GO" id="GO:0022857">
    <property type="term" value="F:transmembrane transporter activity"/>
    <property type="evidence" value="ECO:0007669"/>
    <property type="project" value="InterPro"/>
</dbReference>
<dbReference type="InterPro" id="IPR006143">
    <property type="entry name" value="RND_pump_MFP"/>
</dbReference>
<dbReference type="Proteomes" id="UP000241074">
    <property type="component" value="Chromosome"/>
</dbReference>
<keyword evidence="4" id="KW-0812">Transmembrane</keyword>
<dbReference type="EMBL" id="CP027860">
    <property type="protein sequence ID" value="AVP97698.1"/>
    <property type="molecule type" value="Genomic_DNA"/>
</dbReference>
<protein>
    <submittedName>
        <fullName evidence="6">Efflux RND transporter periplasmic adaptor subunit</fullName>
    </submittedName>
</protein>
<dbReference type="Gene3D" id="2.40.30.170">
    <property type="match status" value="1"/>
</dbReference>
<reference evidence="6 7" key="1">
    <citation type="submission" date="2018-03" db="EMBL/GenBank/DDBJ databases">
        <title>Ahniella affigens gen. nov., sp. nov., a gammaproteobacterium isolated from sandy soil near a stream.</title>
        <authorList>
            <person name="Ko Y."/>
            <person name="Kim J.-H."/>
        </authorList>
    </citation>
    <scope>NUCLEOTIDE SEQUENCE [LARGE SCALE GENOMIC DNA]</scope>
    <source>
        <strain evidence="6 7">D13</strain>
    </source>
</reference>
<dbReference type="KEGG" id="xba:C7S18_11030"/>
<keyword evidence="4" id="KW-1133">Transmembrane helix</keyword>
<comment type="similarity">
    <text evidence="2">Belongs to the membrane fusion protein (MFP) (TC 8.A.1) family.</text>
</comment>
<evidence type="ECO:0000256" key="1">
    <source>
        <dbReference type="ARBA" id="ARBA00004196"/>
    </source>
</evidence>
<keyword evidence="4" id="KW-0472">Membrane</keyword>
<dbReference type="InterPro" id="IPR050465">
    <property type="entry name" value="UPF0194_transport"/>
</dbReference>
<feature type="transmembrane region" description="Helical" evidence="4">
    <location>
        <begin position="32"/>
        <end position="50"/>
    </location>
</feature>
<accession>A0A2P1PS85</accession>
<dbReference type="NCBIfam" id="TIGR01730">
    <property type="entry name" value="RND_mfp"/>
    <property type="match status" value="1"/>
</dbReference>
<name>A0A2P1PS85_9GAMM</name>
<dbReference type="Gene3D" id="2.40.50.100">
    <property type="match status" value="1"/>
</dbReference>
<dbReference type="GO" id="GO:0030313">
    <property type="term" value="C:cell envelope"/>
    <property type="evidence" value="ECO:0007669"/>
    <property type="project" value="UniProtKB-SubCell"/>
</dbReference>
<dbReference type="RefSeq" id="WP_106891618.1">
    <property type="nucleotide sequence ID" value="NZ_CP027860.1"/>
</dbReference>
<comment type="subcellular location">
    <subcellularLocation>
        <location evidence="1">Cell envelope</location>
    </subcellularLocation>
</comment>
<dbReference type="Gene3D" id="1.10.287.470">
    <property type="entry name" value="Helix hairpin bin"/>
    <property type="match status" value="1"/>
</dbReference>
<dbReference type="SUPFAM" id="SSF111369">
    <property type="entry name" value="HlyD-like secretion proteins"/>
    <property type="match status" value="1"/>
</dbReference>
<evidence type="ECO:0000259" key="5">
    <source>
        <dbReference type="Pfam" id="PF25954"/>
    </source>
</evidence>
<reference evidence="6 7" key="2">
    <citation type="submission" date="2018-03" db="EMBL/GenBank/DDBJ databases">
        <authorList>
            <person name="Keele B.F."/>
        </authorList>
    </citation>
    <scope>NUCLEOTIDE SEQUENCE [LARGE SCALE GENOMIC DNA]</scope>
    <source>
        <strain evidence="6 7">D13</strain>
    </source>
</reference>
<evidence type="ECO:0000256" key="4">
    <source>
        <dbReference type="SAM" id="Phobius"/>
    </source>
</evidence>
<keyword evidence="7" id="KW-1185">Reference proteome</keyword>
<dbReference type="Pfam" id="PF25954">
    <property type="entry name" value="Beta-barrel_RND_2"/>
    <property type="match status" value="1"/>
</dbReference>
<gene>
    <name evidence="6" type="ORF">C7S18_11030</name>
</gene>
<dbReference type="AlphaFoldDB" id="A0A2P1PS85"/>
<feature type="domain" description="CusB-like beta-barrel" evidence="5">
    <location>
        <begin position="253"/>
        <end position="336"/>
    </location>
</feature>
<sequence length="439" mass="46409">MTRDSSASRSNTAVDTFLGVTPKSRWQRWRKWLVLAFVVLLALVVANVLFGGKQTETRLATAKIERGEMRVTVTATGNLEPTNQVTVGSEVSGLVRQVLVDVNDSVTLDQPLAILDTTRLEDAIRRSDASLGAAKAGVQQADATVVETKASLDRLDRIFEKSGGTIPSQADLDVARAAYRRALANQASAKANVVSAEAQLSSDRTNLTRATLRSPVNGVVLARNAEPGQTVAASFSAPELFVIAEDLSSMQAKVKVDEADVGQVREGMPASFTVDAWPGKVFPATVRRVDFGANSTTQTTGAATTSTVVSYTAVLDVENPKGLLRPGMTATATLVTSVEQDALLVPNAALRYTPTAGGTQTSNRGGTALMAFPRMQRPDSQREVAIGRGAKRTLYLLGKTGKAEPIEVTVGSSDGSRTIVESDTLQAGMDVVTGEMASQ</sequence>
<organism evidence="6 7">
    <name type="scientific">Ahniella affigens</name>
    <dbReference type="NCBI Taxonomy" id="2021234"/>
    <lineage>
        <taxon>Bacteria</taxon>
        <taxon>Pseudomonadati</taxon>
        <taxon>Pseudomonadota</taxon>
        <taxon>Gammaproteobacteria</taxon>
        <taxon>Lysobacterales</taxon>
        <taxon>Rhodanobacteraceae</taxon>
        <taxon>Ahniella</taxon>
    </lineage>
</organism>